<feature type="region of interest" description="Disordered" evidence="1">
    <location>
        <begin position="45"/>
        <end position="84"/>
    </location>
</feature>
<feature type="compositionally biased region" description="Low complexity" evidence="1">
    <location>
        <begin position="47"/>
        <end position="78"/>
    </location>
</feature>
<gene>
    <name evidence="3" type="ORF">E7V67_011885</name>
</gene>
<reference evidence="3 4" key="1">
    <citation type="journal article" date="2019" name="Int. J. Syst. Evol. Microbiol.">
        <title>The Draft Whole-Genome Sequence of the Antibiotic Producer Empedobacter haloabium ATCC 31962 Provides Indications for Its Taxonomic Reclassification.</title>
        <authorList>
            <person name="Miess H."/>
            <person name="Arlt P."/>
            <person name="Apel A.K."/>
            <person name="Weber T."/>
            <person name="Nieselt K."/>
            <person name="Hanssen F."/>
            <person name="Czemmel S."/>
            <person name="Nahnsen S."/>
            <person name="Gross H."/>
        </authorList>
    </citation>
    <scope>NUCLEOTIDE SEQUENCE [LARGE SCALE GENOMIC DNA]</scope>
    <source>
        <strain evidence="3 4">ATCC 31962</strain>
    </source>
</reference>
<evidence type="ECO:0000256" key="1">
    <source>
        <dbReference type="SAM" id="MobiDB-lite"/>
    </source>
</evidence>
<dbReference type="Proteomes" id="UP000321323">
    <property type="component" value="Chromosome"/>
</dbReference>
<feature type="signal peptide" evidence="2">
    <location>
        <begin position="1"/>
        <end position="20"/>
    </location>
</feature>
<accession>A0ABZ1USP8</accession>
<keyword evidence="2" id="KW-0732">Signal</keyword>
<keyword evidence="4" id="KW-1185">Reference proteome</keyword>
<evidence type="ECO:0000256" key="2">
    <source>
        <dbReference type="SAM" id="SignalP"/>
    </source>
</evidence>
<sequence length="157" mass="15629">MMRALFAIGLAASMAAPAAAQMSFTTMGRLFTTPADRILLDQQRASAAPPGTATAAGPAGTTATPAPAGAMPGMAAPVTTPPAPAPAPVRFGGVLRRSDGQATIWVDDAVQEAVVHGRPAAGVPVDVGGRRVLLKPGQSWDPASGAIVDVQRGAGAR</sequence>
<protein>
    <submittedName>
        <fullName evidence="3">Uncharacterized protein</fullName>
    </submittedName>
</protein>
<evidence type="ECO:0000313" key="4">
    <source>
        <dbReference type="Proteomes" id="UP000321323"/>
    </source>
</evidence>
<evidence type="ECO:0000313" key="3">
    <source>
        <dbReference type="EMBL" id="WUR15767.1"/>
    </source>
</evidence>
<organism evidence="3 4">
    <name type="scientific">[Empedobacter] haloabium</name>
    <dbReference type="NCBI Taxonomy" id="592317"/>
    <lineage>
        <taxon>Bacteria</taxon>
        <taxon>Pseudomonadati</taxon>
        <taxon>Pseudomonadota</taxon>
        <taxon>Betaproteobacteria</taxon>
        <taxon>Burkholderiales</taxon>
        <taxon>Oxalobacteraceae</taxon>
        <taxon>Telluria group</taxon>
        <taxon>Telluria group incertae sedis</taxon>
    </lineage>
</organism>
<feature type="chain" id="PRO_5045663543" evidence="2">
    <location>
        <begin position="21"/>
        <end position="157"/>
    </location>
</feature>
<name>A0ABZ1USP8_9BURK</name>
<dbReference type="EMBL" id="CP136508">
    <property type="protein sequence ID" value="WUR15767.1"/>
    <property type="molecule type" value="Genomic_DNA"/>
</dbReference>
<proteinExistence type="predicted"/>